<sequence length="131" mass="15077">MKLEAKSKLIIVLIPMKLKDIVNKVKIDSRKLTQYALNLDNPKGLNKAIMFQRHLGYTQDNYEPLLQQIANKSLEAKAVYQSTDRHGKRYQVDLEITGIEPGQQEIVRTGWIVEPDSDTAKLVTLYVRKRP</sequence>
<dbReference type="Proteomes" id="UP000278152">
    <property type="component" value="Chromosome"/>
</dbReference>
<proteinExistence type="predicted"/>
<feature type="domain" description="DUF6883" evidence="1">
    <location>
        <begin position="17"/>
        <end position="129"/>
    </location>
</feature>
<evidence type="ECO:0000259" key="1">
    <source>
        <dbReference type="Pfam" id="PF21814"/>
    </source>
</evidence>
<reference evidence="2 3" key="1">
    <citation type="submission" date="2018-11" db="EMBL/GenBank/DDBJ databases">
        <title>Complete genome sequence of Microcystis aeruginosa NIES-102.</title>
        <authorList>
            <person name="Yamaguchi H."/>
            <person name="Suzuki S."/>
            <person name="Kawachi M."/>
        </authorList>
    </citation>
    <scope>NUCLEOTIDE SEQUENCE [LARGE SCALE GENOMIC DNA]</scope>
    <source>
        <strain evidence="2 3">NIES-102</strain>
    </source>
</reference>
<dbReference type="KEGG" id="mvz:myaer102_21210"/>
<evidence type="ECO:0000313" key="3">
    <source>
        <dbReference type="Proteomes" id="UP000278152"/>
    </source>
</evidence>
<dbReference type="EMBL" id="AP019314">
    <property type="protein sequence ID" value="BBH39585.1"/>
    <property type="molecule type" value="Genomic_DNA"/>
</dbReference>
<evidence type="ECO:0000313" key="2">
    <source>
        <dbReference type="EMBL" id="BBH39585.1"/>
    </source>
</evidence>
<gene>
    <name evidence="2" type="ORF">myaer102_21210</name>
</gene>
<accession>A0A3G9K338</accession>
<protein>
    <recommendedName>
        <fullName evidence="1">DUF6883 domain-containing protein</fullName>
    </recommendedName>
</protein>
<dbReference type="InterPro" id="IPR049250">
    <property type="entry name" value="DUF6883"/>
</dbReference>
<organism evidence="2 3">
    <name type="scientific">Microcystis viridis NIES-102</name>
    <dbReference type="NCBI Taxonomy" id="213615"/>
    <lineage>
        <taxon>Bacteria</taxon>
        <taxon>Bacillati</taxon>
        <taxon>Cyanobacteriota</taxon>
        <taxon>Cyanophyceae</taxon>
        <taxon>Oscillatoriophycideae</taxon>
        <taxon>Chroococcales</taxon>
        <taxon>Microcystaceae</taxon>
        <taxon>Microcystis</taxon>
    </lineage>
</organism>
<dbReference type="AlphaFoldDB" id="A0A3G9K338"/>
<name>A0A3G9K338_MICVR</name>
<dbReference type="Pfam" id="PF21814">
    <property type="entry name" value="DUF6883"/>
    <property type="match status" value="1"/>
</dbReference>